<keyword evidence="5" id="KW-1185">Reference proteome</keyword>
<keyword evidence="2" id="KW-0646">Protease inhibitor</keyword>
<dbReference type="Ensembl" id="ENSSAUT00010036282.1">
    <property type="protein sequence ID" value="ENSSAUP00010034443.1"/>
    <property type="gene ID" value="ENSSAUG00010014590.1"/>
</dbReference>
<evidence type="ECO:0000256" key="1">
    <source>
        <dbReference type="ARBA" id="ARBA00009403"/>
    </source>
</evidence>
<reference evidence="4" key="2">
    <citation type="submission" date="2025-08" db="UniProtKB">
        <authorList>
            <consortium name="Ensembl"/>
        </authorList>
    </citation>
    <scope>IDENTIFICATION</scope>
</reference>
<organism evidence="4 5">
    <name type="scientific">Sparus aurata</name>
    <name type="common">Gilthead sea bream</name>
    <dbReference type="NCBI Taxonomy" id="8175"/>
    <lineage>
        <taxon>Eukaryota</taxon>
        <taxon>Metazoa</taxon>
        <taxon>Chordata</taxon>
        <taxon>Craniata</taxon>
        <taxon>Vertebrata</taxon>
        <taxon>Euteleostomi</taxon>
        <taxon>Actinopterygii</taxon>
        <taxon>Neopterygii</taxon>
        <taxon>Teleostei</taxon>
        <taxon>Neoteleostei</taxon>
        <taxon>Acanthomorphata</taxon>
        <taxon>Eupercaria</taxon>
        <taxon>Spariformes</taxon>
        <taxon>Sparidae</taxon>
        <taxon>Sparus</taxon>
    </lineage>
</organism>
<accession>A0A671W5T6</accession>
<evidence type="ECO:0000256" key="3">
    <source>
        <dbReference type="ARBA" id="ARBA00022704"/>
    </source>
</evidence>
<proteinExistence type="inferred from homology"/>
<dbReference type="PANTHER" id="PTHR11414:SF21">
    <property type="entry name" value="CYSTATIN 14A, TANDEM DUPLICATE 1-RELATED"/>
    <property type="match status" value="1"/>
</dbReference>
<dbReference type="InterPro" id="IPR046350">
    <property type="entry name" value="Cystatin_sf"/>
</dbReference>
<protein>
    <recommendedName>
        <fullName evidence="6">Cystatin domain-containing protein</fullName>
    </recommendedName>
</protein>
<sequence length="110" mass="12927">MEDRNTCDNTSLIKTGWGIHTKYADKETQWIYDQVRSLVQGKMNKVYQEYRAVKYMDQTAAGKNFLIKIIYVVHVGGHNYMFVFRDLPCNGGRLELLGVQQHKTKEYIYI</sequence>
<reference evidence="4" key="3">
    <citation type="submission" date="2025-09" db="UniProtKB">
        <authorList>
            <consortium name="Ensembl"/>
        </authorList>
    </citation>
    <scope>IDENTIFICATION</scope>
</reference>
<dbReference type="SUPFAM" id="SSF54403">
    <property type="entry name" value="Cystatin/monellin"/>
    <property type="match status" value="1"/>
</dbReference>
<comment type="similarity">
    <text evidence="1">Belongs to the cystatin family.</text>
</comment>
<evidence type="ECO:0008006" key="6">
    <source>
        <dbReference type="Google" id="ProtNLM"/>
    </source>
</evidence>
<evidence type="ECO:0000256" key="2">
    <source>
        <dbReference type="ARBA" id="ARBA00022690"/>
    </source>
</evidence>
<evidence type="ECO:0000313" key="5">
    <source>
        <dbReference type="Proteomes" id="UP000472265"/>
    </source>
</evidence>
<dbReference type="InParanoid" id="A0A671W5T6"/>
<dbReference type="PRINTS" id="PR00295">
    <property type="entry name" value="STEFINA"/>
</dbReference>
<reference evidence="4" key="1">
    <citation type="submission" date="2021-04" db="EMBL/GenBank/DDBJ databases">
        <authorList>
            <consortium name="Wellcome Sanger Institute Data Sharing"/>
        </authorList>
    </citation>
    <scope>NUCLEOTIDE SEQUENCE [LARGE SCALE GENOMIC DNA]</scope>
</reference>
<dbReference type="InterPro" id="IPR001713">
    <property type="entry name" value="Prot_inh_stefin"/>
</dbReference>
<dbReference type="GO" id="GO:0005829">
    <property type="term" value="C:cytosol"/>
    <property type="evidence" value="ECO:0007669"/>
    <property type="project" value="TreeGrafter"/>
</dbReference>
<dbReference type="Proteomes" id="UP000472265">
    <property type="component" value="Chromosome 19"/>
</dbReference>
<name>A0A671W5T6_SPAAU</name>
<dbReference type="AlphaFoldDB" id="A0A671W5T6"/>
<keyword evidence="3" id="KW-0789">Thiol protease inhibitor</keyword>
<dbReference type="GeneTree" id="ENSGT01030000235167"/>
<dbReference type="Gene3D" id="3.10.450.10">
    <property type="match status" value="1"/>
</dbReference>
<dbReference type="PANTHER" id="PTHR11414">
    <property type="entry name" value="CYSTATIN FAMILY MEMBER"/>
    <property type="match status" value="1"/>
</dbReference>
<dbReference type="GO" id="GO:0004869">
    <property type="term" value="F:cysteine-type endopeptidase inhibitor activity"/>
    <property type="evidence" value="ECO:0007669"/>
    <property type="project" value="UniProtKB-KW"/>
</dbReference>
<evidence type="ECO:0000313" key="4">
    <source>
        <dbReference type="Ensembl" id="ENSSAUP00010034443.1"/>
    </source>
</evidence>